<dbReference type="InterPro" id="IPR011990">
    <property type="entry name" value="TPR-like_helical_dom_sf"/>
</dbReference>
<feature type="domain" description="Ancillary SecYEG translocon subunit/Cell division coordinator CpoB TPR" evidence="10">
    <location>
        <begin position="27"/>
        <end position="151"/>
    </location>
</feature>
<protein>
    <recommendedName>
        <fullName evidence="8">Ancillary SecYEG translocon subunit</fullName>
    </recommendedName>
</protein>
<evidence type="ECO:0000256" key="3">
    <source>
        <dbReference type="ARBA" id="ARBA00022692"/>
    </source>
</evidence>
<evidence type="ECO:0000313" key="11">
    <source>
        <dbReference type="EMBL" id="MBB4618575.1"/>
    </source>
</evidence>
<gene>
    <name evidence="11" type="ORF">GGQ96_002718</name>
</gene>
<evidence type="ECO:0000256" key="7">
    <source>
        <dbReference type="ARBA" id="ARBA00024197"/>
    </source>
</evidence>
<sequence>MALPPDANAEVFMREVDDEVRRDQLTAFWTRWGKLLIAAIVVGLALFAAYLFWQNRQEEAAGVQGEELQAAYDSVAAGDYAKAEAPLKQLAAEGGPSYQALAKYTQADLLLQKNDPKGAAAKFAEVARDDSIAKPFRDLALVRQTAIEFDSLQPQVVVERMRPLAVPGNPWLGSAGEMMAVAQIRMGQTQQAGQLFARIAEDEGVPASLRQRAVQMASAMGVEAALPSAAAATVRKVQP</sequence>
<dbReference type="GO" id="GO:0005886">
    <property type="term" value="C:plasma membrane"/>
    <property type="evidence" value="ECO:0007669"/>
    <property type="project" value="UniProtKB-SubCell"/>
</dbReference>
<keyword evidence="2" id="KW-1003">Cell membrane</keyword>
<evidence type="ECO:0000256" key="5">
    <source>
        <dbReference type="ARBA" id="ARBA00023136"/>
    </source>
</evidence>
<dbReference type="PANTHER" id="PTHR38035">
    <property type="entry name" value="UPF0070 PROTEIN YFGM"/>
    <property type="match status" value="1"/>
</dbReference>
<evidence type="ECO:0000313" key="12">
    <source>
        <dbReference type="Proteomes" id="UP000574769"/>
    </source>
</evidence>
<evidence type="ECO:0000256" key="1">
    <source>
        <dbReference type="ARBA" id="ARBA00004401"/>
    </source>
</evidence>
<evidence type="ECO:0000256" key="9">
    <source>
        <dbReference type="SAM" id="Phobius"/>
    </source>
</evidence>
<organism evidence="11 12">
    <name type="scientific">Sphingomonas abaci</name>
    <dbReference type="NCBI Taxonomy" id="237611"/>
    <lineage>
        <taxon>Bacteria</taxon>
        <taxon>Pseudomonadati</taxon>
        <taxon>Pseudomonadota</taxon>
        <taxon>Alphaproteobacteria</taxon>
        <taxon>Sphingomonadales</taxon>
        <taxon>Sphingomonadaceae</taxon>
        <taxon>Sphingomonas</taxon>
    </lineage>
</organism>
<dbReference type="AlphaFoldDB" id="A0A7W7F0Q2"/>
<dbReference type="Proteomes" id="UP000574769">
    <property type="component" value="Unassembled WGS sequence"/>
</dbReference>
<dbReference type="EMBL" id="JACHNY010000005">
    <property type="protein sequence ID" value="MBB4618575.1"/>
    <property type="molecule type" value="Genomic_DNA"/>
</dbReference>
<dbReference type="GO" id="GO:0044877">
    <property type="term" value="F:protein-containing complex binding"/>
    <property type="evidence" value="ECO:0007669"/>
    <property type="project" value="InterPro"/>
</dbReference>
<evidence type="ECO:0000256" key="6">
    <source>
        <dbReference type="ARBA" id="ARBA00023186"/>
    </source>
</evidence>
<dbReference type="InterPro" id="IPR026039">
    <property type="entry name" value="YfgM"/>
</dbReference>
<keyword evidence="12" id="KW-1185">Reference proteome</keyword>
<comment type="subcellular location">
    <subcellularLocation>
        <location evidence="1">Cell membrane</location>
        <topology evidence="1">Single-pass type II membrane protein</topology>
    </subcellularLocation>
</comment>
<keyword evidence="3 9" id="KW-0812">Transmembrane</keyword>
<name>A0A7W7F0Q2_9SPHN</name>
<evidence type="ECO:0000256" key="8">
    <source>
        <dbReference type="ARBA" id="ARBA00024235"/>
    </source>
</evidence>
<keyword evidence="4 9" id="KW-1133">Transmembrane helix</keyword>
<dbReference type="InterPro" id="IPR018704">
    <property type="entry name" value="SecYEG/CpoB_TPR"/>
</dbReference>
<dbReference type="RefSeq" id="WP_184115530.1">
    <property type="nucleotide sequence ID" value="NZ_JACHNY010000005.1"/>
</dbReference>
<feature type="transmembrane region" description="Helical" evidence="9">
    <location>
        <begin position="35"/>
        <end position="53"/>
    </location>
</feature>
<evidence type="ECO:0000256" key="2">
    <source>
        <dbReference type="ARBA" id="ARBA00022475"/>
    </source>
</evidence>
<proteinExistence type="inferred from homology"/>
<evidence type="ECO:0000259" key="10">
    <source>
        <dbReference type="Pfam" id="PF09976"/>
    </source>
</evidence>
<comment type="caution">
    <text evidence="11">The sequence shown here is derived from an EMBL/GenBank/DDBJ whole genome shotgun (WGS) entry which is preliminary data.</text>
</comment>
<reference evidence="11 12" key="1">
    <citation type="submission" date="2020-08" db="EMBL/GenBank/DDBJ databases">
        <title>Genomic Encyclopedia of Type Strains, Phase IV (KMG-IV): sequencing the most valuable type-strain genomes for metagenomic binning, comparative biology and taxonomic classification.</title>
        <authorList>
            <person name="Goeker M."/>
        </authorList>
    </citation>
    <scope>NUCLEOTIDE SEQUENCE [LARGE SCALE GENOMIC DNA]</scope>
    <source>
        <strain evidence="11 12">DSM 15867</strain>
    </source>
</reference>
<keyword evidence="5 9" id="KW-0472">Membrane</keyword>
<dbReference type="Gene3D" id="1.25.40.10">
    <property type="entry name" value="Tetratricopeptide repeat domain"/>
    <property type="match status" value="1"/>
</dbReference>
<comment type="similarity">
    <text evidence="7">Belongs to the YfgM family.</text>
</comment>
<evidence type="ECO:0000256" key="4">
    <source>
        <dbReference type="ARBA" id="ARBA00022989"/>
    </source>
</evidence>
<dbReference type="PANTHER" id="PTHR38035:SF1">
    <property type="entry name" value="ANCILLARY SECYEG TRANSLOCON SUBUNIT"/>
    <property type="match status" value="1"/>
</dbReference>
<accession>A0A7W7F0Q2</accession>
<keyword evidence="6" id="KW-0143">Chaperone</keyword>
<dbReference type="Pfam" id="PF09976">
    <property type="entry name" value="TPR_21"/>
    <property type="match status" value="1"/>
</dbReference>